<dbReference type="InterPro" id="IPR055260">
    <property type="entry name" value="Ndc80_CH"/>
</dbReference>
<feature type="coiled-coil region" evidence="11">
    <location>
        <begin position="259"/>
        <end position="293"/>
    </location>
</feature>
<dbReference type="InterPro" id="IPR038273">
    <property type="entry name" value="Ndc80_sf"/>
</dbReference>
<comment type="function">
    <text evidence="10">Acts as a component of the essential kinetochore-associated NDC80 complex, which is required for chromosome segregation and spindle checkpoint activity.</text>
</comment>
<evidence type="ECO:0000313" key="14">
    <source>
        <dbReference type="EMBL" id="KAF0734070.1"/>
    </source>
</evidence>
<reference evidence="14 15" key="1">
    <citation type="submission" date="2019-07" db="EMBL/GenBank/DDBJ databases">
        <title>Genomics analysis of Aphanomyces spp. identifies a new class of oomycete effector associated with host adaptation.</title>
        <authorList>
            <person name="Gaulin E."/>
        </authorList>
    </citation>
    <scope>NUCLEOTIDE SEQUENCE [LARGE SCALE GENOMIC DNA]</scope>
    <source>
        <strain evidence="14 15">ATCC 201684</strain>
    </source>
</reference>
<evidence type="ECO:0000256" key="3">
    <source>
        <dbReference type="ARBA" id="ARBA00022618"/>
    </source>
</evidence>
<feature type="compositionally biased region" description="Polar residues" evidence="12">
    <location>
        <begin position="30"/>
        <end position="44"/>
    </location>
</feature>
<feature type="region of interest" description="Disordered" evidence="12">
    <location>
        <begin position="1"/>
        <end position="100"/>
    </location>
</feature>
<keyword evidence="5 10" id="KW-0995">Kinetochore</keyword>
<dbReference type="VEuPathDB" id="FungiDB:AeMF1_011355"/>
<dbReference type="InterPro" id="IPR005550">
    <property type="entry name" value="Kinetochore_Ndc80"/>
</dbReference>
<keyword evidence="15" id="KW-1185">Reference proteome</keyword>
<evidence type="ECO:0000256" key="7">
    <source>
        <dbReference type="ARBA" id="ARBA00023242"/>
    </source>
</evidence>
<evidence type="ECO:0000256" key="10">
    <source>
        <dbReference type="RuleBase" id="RU368072"/>
    </source>
</evidence>
<keyword evidence="8 10" id="KW-0131">Cell cycle</keyword>
<dbReference type="EMBL" id="VJMJ01000118">
    <property type="protein sequence ID" value="KAF0734070.1"/>
    <property type="molecule type" value="Genomic_DNA"/>
</dbReference>
<evidence type="ECO:0000256" key="12">
    <source>
        <dbReference type="SAM" id="MobiDB-lite"/>
    </source>
</evidence>
<protein>
    <recommendedName>
        <fullName evidence="10">Kinetochore protein NDC80</fullName>
    </recommendedName>
</protein>
<evidence type="ECO:0000256" key="5">
    <source>
        <dbReference type="ARBA" id="ARBA00022838"/>
    </source>
</evidence>
<comment type="caution">
    <text evidence="14">The sequence shown here is derived from an EMBL/GenBank/DDBJ whole genome shotgun (WGS) entry which is preliminary data.</text>
</comment>
<feature type="coiled-coil region" evidence="11">
    <location>
        <begin position="335"/>
        <end position="393"/>
    </location>
</feature>
<dbReference type="GO" id="GO:0051315">
    <property type="term" value="P:attachment of mitotic spindle microtubules to kinetochore"/>
    <property type="evidence" value="ECO:0007669"/>
    <property type="project" value="UniProtKB-UniRule"/>
</dbReference>
<organism evidence="14 15">
    <name type="scientific">Aphanomyces euteiches</name>
    <dbReference type="NCBI Taxonomy" id="100861"/>
    <lineage>
        <taxon>Eukaryota</taxon>
        <taxon>Sar</taxon>
        <taxon>Stramenopiles</taxon>
        <taxon>Oomycota</taxon>
        <taxon>Saprolegniomycetes</taxon>
        <taxon>Saprolegniales</taxon>
        <taxon>Verrucalvaceae</taxon>
        <taxon>Aphanomyces</taxon>
    </lineage>
</organism>
<dbReference type="GO" id="GO:0005815">
    <property type="term" value="C:microtubule organizing center"/>
    <property type="evidence" value="ECO:0007669"/>
    <property type="project" value="UniProtKB-ARBA"/>
</dbReference>
<proteinExistence type="inferred from homology"/>
<evidence type="ECO:0000313" key="15">
    <source>
        <dbReference type="Proteomes" id="UP000481153"/>
    </source>
</evidence>
<feature type="compositionally biased region" description="Low complexity" evidence="12">
    <location>
        <begin position="46"/>
        <end position="84"/>
    </location>
</feature>
<keyword evidence="7 10" id="KW-0539">Nucleus</keyword>
<evidence type="ECO:0000259" key="13">
    <source>
        <dbReference type="Pfam" id="PF03801"/>
    </source>
</evidence>
<evidence type="ECO:0000256" key="1">
    <source>
        <dbReference type="ARBA" id="ARBA00007050"/>
    </source>
</evidence>
<dbReference type="Pfam" id="PF03801">
    <property type="entry name" value="Ndc80_HEC"/>
    <property type="match status" value="1"/>
</dbReference>
<gene>
    <name evidence="14" type="ORF">Ae201684_009240</name>
</gene>
<feature type="coiled-coil region" evidence="11">
    <location>
        <begin position="509"/>
        <end position="581"/>
    </location>
</feature>
<keyword evidence="9 10" id="KW-0137">Centromere</keyword>
<evidence type="ECO:0000256" key="2">
    <source>
        <dbReference type="ARBA" id="ARBA00022454"/>
    </source>
</evidence>
<keyword evidence="6 11" id="KW-0175">Coiled coil</keyword>
<dbReference type="GO" id="GO:0005634">
    <property type="term" value="C:nucleus"/>
    <property type="evidence" value="ECO:0007669"/>
    <property type="project" value="UniProtKB-SubCell"/>
</dbReference>
<sequence length="615" mass="70839">MRRTTLGPISSSQLNTMSSNPSRLPPAKPNQPTTPSRQSWSSMAQRRASVLNRSSLSRNSMSTRLSRNGSLPRNSQSGSQRRNSTFAGRGSRMADPRPISDRNYMANSIRLLIEFLTDRHYDHALSHQLLTKPMKKDFVNIMQFLFRELDPNFEFSPKIEEDVANCYRTLKYPFPISKTALAAVGSPHSWPPLLAAISWIVELLSYDSIVQEESADSVEKGEDNGEKEMFDYLSDAYKAFLCGYDDEYDSMTLKMEEKLDAQSHEIRQVTEEIDRENDDLKRQIRELENAQSLSALNAKKRDYIQDHEKLKGLVDRYEGANVKLEESIQTFGQKLAQQHADYQEHKAKISQLQHRIDTQELSSSDLERMQGERSRLQELLQSLEGRYKALQDSHWKQETEISQAMDQVEELVNSYRIACIRLKLDEKQANGVEYAIQIDAHSGGAQAASALMNHLKKTIVPALLEYRRQRIERLDRVLDKAVEAKVKIGQATSEMNDAIKAQRDIVAQEHKLEESIRREQEAMESALERKLKEIEEIEVDLERLKFEDDATSEIGRAEKLLREAKQAYTDMTEQYEREIESRLRFIQHAIGISISFKEHIAKLMTDAEVFVRQFE</sequence>
<dbReference type="FunFam" id="1.10.418.30:FF:000002">
    <property type="entry name" value="NDC80, kinetochore complex component"/>
    <property type="match status" value="1"/>
</dbReference>
<dbReference type="Gene3D" id="1.10.418.30">
    <property type="entry name" value="Ncd80 complex, Ncd80 subunit"/>
    <property type="match status" value="1"/>
</dbReference>
<keyword evidence="4 10" id="KW-0498">Mitosis</keyword>
<evidence type="ECO:0000256" key="4">
    <source>
        <dbReference type="ARBA" id="ARBA00022776"/>
    </source>
</evidence>
<keyword evidence="2 10" id="KW-0158">Chromosome</keyword>
<evidence type="ECO:0000256" key="6">
    <source>
        <dbReference type="ARBA" id="ARBA00023054"/>
    </source>
</evidence>
<feature type="compositionally biased region" description="Polar residues" evidence="12">
    <location>
        <begin position="7"/>
        <end position="22"/>
    </location>
</feature>
<dbReference type="GO" id="GO:0051301">
    <property type="term" value="P:cell division"/>
    <property type="evidence" value="ECO:0007669"/>
    <property type="project" value="UniProtKB-UniRule"/>
</dbReference>
<dbReference type="GO" id="GO:0031262">
    <property type="term" value="C:Ndc80 complex"/>
    <property type="evidence" value="ECO:0007669"/>
    <property type="project" value="UniProtKB-UniRule"/>
</dbReference>
<evidence type="ECO:0000256" key="9">
    <source>
        <dbReference type="ARBA" id="ARBA00023328"/>
    </source>
</evidence>
<name>A0A6G0X2E4_9STRA</name>
<dbReference type="PANTHER" id="PTHR10643">
    <property type="entry name" value="KINETOCHORE PROTEIN NDC80"/>
    <property type="match status" value="1"/>
</dbReference>
<dbReference type="PANTHER" id="PTHR10643:SF2">
    <property type="entry name" value="KINETOCHORE PROTEIN NDC80 HOMOLOG"/>
    <property type="match status" value="1"/>
</dbReference>
<dbReference type="AlphaFoldDB" id="A0A6G0X2E4"/>
<evidence type="ECO:0000256" key="11">
    <source>
        <dbReference type="SAM" id="Coils"/>
    </source>
</evidence>
<dbReference type="Proteomes" id="UP000481153">
    <property type="component" value="Unassembled WGS sequence"/>
</dbReference>
<keyword evidence="3 10" id="KW-0132">Cell division</keyword>
<comment type="subunit">
    <text evidence="10">Component of the NDC80 complex.</text>
</comment>
<comment type="similarity">
    <text evidence="1 10">Belongs to the NDC80/HEC1 family.</text>
</comment>
<accession>A0A6G0X2E4</accession>
<dbReference type="GO" id="GO:0005737">
    <property type="term" value="C:cytoplasm"/>
    <property type="evidence" value="ECO:0007669"/>
    <property type="project" value="UniProtKB-ARBA"/>
</dbReference>
<feature type="domain" description="Kinetochore protein Ndc80 CH" evidence="13">
    <location>
        <begin position="75"/>
        <end position="206"/>
    </location>
</feature>
<dbReference type="GO" id="GO:0000226">
    <property type="term" value="P:microtubule cytoskeleton organization"/>
    <property type="evidence" value="ECO:0007669"/>
    <property type="project" value="UniProtKB-ARBA"/>
</dbReference>
<comment type="subcellular location">
    <subcellularLocation>
        <location evidence="10">Chromosome</location>
        <location evidence="10">Centromere</location>
        <location evidence="10">Kinetochore</location>
    </subcellularLocation>
    <subcellularLocation>
        <location evidence="10">Nucleus</location>
    </subcellularLocation>
</comment>
<evidence type="ECO:0000256" key="8">
    <source>
        <dbReference type="ARBA" id="ARBA00023306"/>
    </source>
</evidence>